<proteinExistence type="inferred from homology"/>
<dbReference type="GO" id="GO:0050661">
    <property type="term" value="F:NADP binding"/>
    <property type="evidence" value="ECO:0007669"/>
    <property type="project" value="InterPro"/>
</dbReference>
<dbReference type="GO" id="GO:0006098">
    <property type="term" value="P:pentose-phosphate shunt"/>
    <property type="evidence" value="ECO:0007669"/>
    <property type="project" value="UniProtKB-UniPathway"/>
</dbReference>
<dbReference type="InterPro" id="IPR006183">
    <property type="entry name" value="Pgluconate_DH"/>
</dbReference>
<dbReference type="Pfam" id="PF03446">
    <property type="entry name" value="NAD_binding_2"/>
    <property type="match status" value="1"/>
</dbReference>
<protein>
    <recommendedName>
        <fullName evidence="7 18">6-phosphogluconate dehydrogenase, decarboxylating</fullName>
        <ecNumber evidence="18">1.1.1.44</ecNumber>
    </recommendedName>
</protein>
<evidence type="ECO:0000256" key="5">
    <source>
        <dbReference type="ARBA" id="ARBA00008420"/>
    </source>
</evidence>
<comment type="catalytic activity">
    <reaction evidence="16">
        <text>D-gluconate + ATP = 6-phospho-D-gluconate + ADP + H(+)</text>
        <dbReference type="Rhea" id="RHEA:19433"/>
        <dbReference type="ChEBI" id="CHEBI:15378"/>
        <dbReference type="ChEBI" id="CHEBI:18391"/>
        <dbReference type="ChEBI" id="CHEBI:30616"/>
        <dbReference type="ChEBI" id="CHEBI:58759"/>
        <dbReference type="ChEBI" id="CHEBI:456216"/>
        <dbReference type="EC" id="2.7.1.12"/>
    </reaction>
</comment>
<keyword evidence="11" id="KW-0067">ATP-binding</keyword>
<comment type="pathway">
    <text evidence="3 18">Carbohydrate degradation; pentose phosphate pathway; D-ribulose 5-phosphate from D-glucose 6-phosphate (oxidative stage): step 3/3.</text>
</comment>
<comment type="similarity">
    <text evidence="5">Belongs to the gluconokinase GntK/GntV family.</text>
</comment>
<keyword evidence="21" id="KW-1185">Reference proteome</keyword>
<evidence type="ECO:0000256" key="3">
    <source>
        <dbReference type="ARBA" id="ARBA00004874"/>
    </source>
</evidence>
<dbReference type="SUPFAM" id="SSF48179">
    <property type="entry name" value="6-phosphogluconate dehydrogenase C-terminal domain-like"/>
    <property type="match status" value="1"/>
</dbReference>
<dbReference type="InterPro" id="IPR036291">
    <property type="entry name" value="NAD(P)-bd_dom_sf"/>
</dbReference>
<keyword evidence="10" id="KW-0418">Kinase</keyword>
<dbReference type="PANTHER" id="PTHR11811">
    <property type="entry name" value="6-PHOSPHOGLUCONATE DEHYDROGENASE"/>
    <property type="match status" value="1"/>
</dbReference>
<evidence type="ECO:0000313" key="20">
    <source>
        <dbReference type="EMBL" id="ABG58675.1"/>
    </source>
</evidence>
<dbReference type="InterPro" id="IPR006184">
    <property type="entry name" value="6PGdom_BS"/>
</dbReference>
<dbReference type="InterPro" id="IPR008927">
    <property type="entry name" value="6-PGluconate_DH-like_C_sf"/>
</dbReference>
<dbReference type="InterPro" id="IPR006114">
    <property type="entry name" value="6PGDH_C"/>
</dbReference>
<keyword evidence="9" id="KW-0547">Nucleotide-binding</keyword>
<evidence type="ECO:0000256" key="17">
    <source>
        <dbReference type="ARBA" id="ARBA00048640"/>
    </source>
</evidence>
<evidence type="ECO:0000313" key="21">
    <source>
        <dbReference type="Proteomes" id="UP000001822"/>
    </source>
</evidence>
<accession>A0A6N4SQV3</accession>
<dbReference type="GO" id="GO:0046316">
    <property type="term" value="F:gluconokinase activity"/>
    <property type="evidence" value="ECO:0007669"/>
    <property type="project" value="UniProtKB-EC"/>
</dbReference>
<dbReference type="EC" id="1.1.1.44" evidence="18"/>
<comment type="subunit">
    <text evidence="6">Homodimer.</text>
</comment>
<comment type="function">
    <text evidence="1">Catalyzes the oxidative decarboxylation of 6-phosphogluconate to ribulose 5-phosphate and CO(2), with concomitant reduction of NADP to NADPH.</text>
</comment>
<dbReference type="FunFam" id="3.40.50.300:FF:000522">
    <property type="entry name" value="Gluconokinase"/>
    <property type="match status" value="1"/>
</dbReference>
<dbReference type="Gene3D" id="3.40.50.300">
    <property type="entry name" value="P-loop containing nucleotide triphosphate hydrolases"/>
    <property type="match status" value="1"/>
</dbReference>
<dbReference type="Gene3D" id="1.20.5.320">
    <property type="entry name" value="6-Phosphogluconate Dehydrogenase, domain 3"/>
    <property type="match status" value="1"/>
</dbReference>
<dbReference type="InterPro" id="IPR031322">
    <property type="entry name" value="Shikimate/glucono_kinase"/>
</dbReference>
<keyword evidence="8" id="KW-0808">Transferase</keyword>
<dbReference type="InterPro" id="IPR027417">
    <property type="entry name" value="P-loop_NTPase"/>
</dbReference>
<dbReference type="Proteomes" id="UP000001822">
    <property type="component" value="Chromosome"/>
</dbReference>
<dbReference type="InterPro" id="IPR006001">
    <property type="entry name" value="Therm_gnt_kin"/>
</dbReference>
<dbReference type="EMBL" id="CP000383">
    <property type="protein sequence ID" value="ABG58675.1"/>
    <property type="molecule type" value="Genomic_DNA"/>
</dbReference>
<gene>
    <name evidence="20" type="primary">gnd</name>
    <name evidence="20" type="ordered locus">CHU_1404</name>
</gene>
<feature type="domain" description="6-phosphogluconate dehydrogenase C-terminal" evidence="19">
    <location>
        <begin position="347"/>
        <end position="627"/>
    </location>
</feature>
<keyword evidence="15 18" id="KW-0570">Pentose shunt</keyword>
<keyword evidence="13 18" id="KW-0560">Oxidoreductase</keyword>
<evidence type="ECO:0000256" key="12">
    <source>
        <dbReference type="ARBA" id="ARBA00022857"/>
    </source>
</evidence>
<sequence length="627" mass="69265">MENRIYIVMGVSGCGKTTIGTLLAETLGINFYDGDAFHPISNIEKMAAGIPLTDEDRYNWLLDINKQAKESLSEGHSVVFACSALKESYRKLLAQQIEDTIVWIYLKGDLDTIHLRVKNRTGHFMSPALLQSQFNILEEPSSAMHIDTALDTDTIIHTIVKKLTKSAFGLVGLGVMGKSLARNFAANGVALSLYNRFVKGSEEQVAEKCIAEYPELQSAKGFEDLKTFAASLEQPRKIFLMIKAGEETDTFIEELVPYLNAGDVLIDGGNSYYGDTKRRIEFLARKGIYFIGTGVSGGEQGALKGPSIMPSGDPDAYALVEKYLTLIAAKDKQGESCCTYIGKDGSGHFVKMIHNGIEYAEMQLIAEVYAYLRYAIKIEPTEIAALFTEWNSGELNSYLLGITAALLIKKEGDAWLIDLILDKAGNKGTGNWATIAASELGQPATLITSALFARYVSTIKEHILVNTQPASVYHFNTAALSEIKDAYMLARIVNHQQGFMLIHEASQKYGWDLNFAEIARIWTNGCIIRSAFMEELIPALKKDSNIFTHPAILKQLKDLKPALKAFAVNALQYDLSVPSHLAALDYLNVLSGNYATANIIQAQRDFFGAHTYQKIGDSSGKYYHTEW</sequence>
<comment type="catalytic activity">
    <reaction evidence="17 18">
        <text>6-phospho-D-gluconate + NADP(+) = D-ribulose 5-phosphate + CO2 + NADPH</text>
        <dbReference type="Rhea" id="RHEA:10116"/>
        <dbReference type="ChEBI" id="CHEBI:16526"/>
        <dbReference type="ChEBI" id="CHEBI:57783"/>
        <dbReference type="ChEBI" id="CHEBI:58121"/>
        <dbReference type="ChEBI" id="CHEBI:58349"/>
        <dbReference type="ChEBI" id="CHEBI:58759"/>
        <dbReference type="EC" id="1.1.1.44"/>
    </reaction>
</comment>
<dbReference type="SMART" id="SM01350">
    <property type="entry name" value="6PGD"/>
    <property type="match status" value="1"/>
</dbReference>
<evidence type="ECO:0000256" key="11">
    <source>
        <dbReference type="ARBA" id="ARBA00022840"/>
    </source>
</evidence>
<dbReference type="NCBIfam" id="TIGR00873">
    <property type="entry name" value="gnd"/>
    <property type="match status" value="1"/>
</dbReference>
<dbReference type="NCBIfam" id="NF006765">
    <property type="entry name" value="PRK09287.1"/>
    <property type="match status" value="1"/>
</dbReference>
<evidence type="ECO:0000256" key="8">
    <source>
        <dbReference type="ARBA" id="ARBA00022679"/>
    </source>
</evidence>
<dbReference type="GO" id="GO:0004616">
    <property type="term" value="F:phosphogluconate dehydrogenase (decarboxylating) activity"/>
    <property type="evidence" value="ECO:0007669"/>
    <property type="project" value="UniProtKB-EC"/>
</dbReference>
<evidence type="ECO:0000259" key="19">
    <source>
        <dbReference type="SMART" id="SM01350"/>
    </source>
</evidence>
<dbReference type="Pfam" id="PF01202">
    <property type="entry name" value="SKI"/>
    <property type="match status" value="1"/>
</dbReference>
<dbReference type="SUPFAM" id="SSF52540">
    <property type="entry name" value="P-loop containing nucleoside triphosphate hydrolases"/>
    <property type="match status" value="1"/>
</dbReference>
<comment type="similarity">
    <text evidence="4 18">Belongs to the 6-phosphogluconate dehydrogenase family.</text>
</comment>
<dbReference type="InterPro" id="IPR006113">
    <property type="entry name" value="6PGDH_Gnd/GntZ"/>
</dbReference>
<dbReference type="NCBIfam" id="TIGR01313">
    <property type="entry name" value="therm_gnt_kin"/>
    <property type="match status" value="1"/>
</dbReference>
<dbReference type="PRINTS" id="PR00076">
    <property type="entry name" value="6PGDHDRGNASE"/>
</dbReference>
<organism evidence="20 21">
    <name type="scientific">Cytophaga hutchinsonii (strain ATCC 33406 / DSM 1761 / CIP 103989 / NBRC 15051 / NCIMB 9469 / D465)</name>
    <dbReference type="NCBI Taxonomy" id="269798"/>
    <lineage>
        <taxon>Bacteria</taxon>
        <taxon>Pseudomonadati</taxon>
        <taxon>Bacteroidota</taxon>
        <taxon>Cytophagia</taxon>
        <taxon>Cytophagales</taxon>
        <taxon>Cytophagaceae</taxon>
        <taxon>Cytophaga</taxon>
    </lineage>
</organism>
<dbReference type="FunFam" id="1.10.1040.10:FF:000032">
    <property type="entry name" value="6-phosphogluconate dehydrogenase, decarboxylating"/>
    <property type="match status" value="1"/>
</dbReference>
<dbReference type="InterPro" id="IPR013328">
    <property type="entry name" value="6PGD_dom2"/>
</dbReference>
<dbReference type="SUPFAM" id="SSF51735">
    <property type="entry name" value="NAD(P)-binding Rossmann-fold domains"/>
    <property type="match status" value="1"/>
</dbReference>
<dbReference type="KEGG" id="chu:CHU_1404"/>
<evidence type="ECO:0000256" key="13">
    <source>
        <dbReference type="ARBA" id="ARBA00023002"/>
    </source>
</evidence>
<dbReference type="Pfam" id="PF00393">
    <property type="entry name" value="6PGD"/>
    <property type="match status" value="1"/>
</dbReference>
<dbReference type="RefSeq" id="WP_011584790.1">
    <property type="nucleotide sequence ID" value="NC_008255.1"/>
</dbReference>
<dbReference type="AlphaFoldDB" id="A0A6N4SQV3"/>
<dbReference type="CDD" id="cd02021">
    <property type="entry name" value="GntK"/>
    <property type="match status" value="1"/>
</dbReference>
<evidence type="ECO:0000256" key="18">
    <source>
        <dbReference type="RuleBase" id="RU000485"/>
    </source>
</evidence>
<dbReference type="PROSITE" id="PS00461">
    <property type="entry name" value="6PGD"/>
    <property type="match status" value="1"/>
</dbReference>
<evidence type="ECO:0000256" key="10">
    <source>
        <dbReference type="ARBA" id="ARBA00022777"/>
    </source>
</evidence>
<evidence type="ECO:0000256" key="14">
    <source>
        <dbReference type="ARBA" id="ARBA00023064"/>
    </source>
</evidence>
<reference evidence="20 21" key="1">
    <citation type="journal article" date="2007" name="Appl. Environ. Microbiol.">
        <title>Genome sequence of the cellulolytic gliding bacterium Cytophaga hutchinsonii.</title>
        <authorList>
            <person name="Xie G."/>
            <person name="Bruce D.C."/>
            <person name="Challacombe J.F."/>
            <person name="Chertkov O."/>
            <person name="Detter J.C."/>
            <person name="Gilna P."/>
            <person name="Han C.S."/>
            <person name="Lucas S."/>
            <person name="Misra M."/>
            <person name="Myers G.L."/>
            <person name="Richardson P."/>
            <person name="Tapia R."/>
            <person name="Thayer N."/>
            <person name="Thompson L.S."/>
            <person name="Brettin T.S."/>
            <person name="Henrissat B."/>
            <person name="Wilson D.B."/>
            <person name="McBride M.J."/>
        </authorList>
    </citation>
    <scope>NUCLEOTIDE SEQUENCE [LARGE SCALE GENOMIC DNA]</scope>
    <source>
        <strain evidence="21">ATCC 33406 / DSM 1761 / CIP 103989 / NBRC 15051 / NCIMB 9469 / D465</strain>
    </source>
</reference>
<keyword evidence="12 18" id="KW-0521">NADP</keyword>
<evidence type="ECO:0000256" key="9">
    <source>
        <dbReference type="ARBA" id="ARBA00022741"/>
    </source>
</evidence>
<evidence type="ECO:0000256" key="2">
    <source>
        <dbReference type="ARBA" id="ARBA00004761"/>
    </source>
</evidence>
<keyword evidence="14 18" id="KW-0311">Gluconate utilization</keyword>
<evidence type="ECO:0000256" key="1">
    <source>
        <dbReference type="ARBA" id="ARBA00002526"/>
    </source>
</evidence>
<evidence type="ECO:0000256" key="4">
    <source>
        <dbReference type="ARBA" id="ARBA00008419"/>
    </source>
</evidence>
<comment type="pathway">
    <text evidence="2">Carbohydrate acid metabolism.</text>
</comment>
<evidence type="ECO:0000256" key="6">
    <source>
        <dbReference type="ARBA" id="ARBA00011738"/>
    </source>
</evidence>
<dbReference type="GO" id="GO:0019521">
    <property type="term" value="P:D-gluconate metabolic process"/>
    <property type="evidence" value="ECO:0007669"/>
    <property type="project" value="UniProtKB-KW"/>
</dbReference>
<dbReference type="Gene3D" id="3.40.50.720">
    <property type="entry name" value="NAD(P)-binding Rossmann-like Domain"/>
    <property type="match status" value="1"/>
</dbReference>
<name>A0A6N4SQV3_CYTH3</name>
<evidence type="ECO:0000256" key="15">
    <source>
        <dbReference type="ARBA" id="ARBA00023126"/>
    </source>
</evidence>
<dbReference type="Gene3D" id="1.10.1040.10">
    <property type="entry name" value="N-(1-d-carboxylethyl)-l-norvaline Dehydrogenase, domain 2"/>
    <property type="match status" value="1"/>
</dbReference>
<evidence type="ECO:0000256" key="7">
    <source>
        <dbReference type="ARBA" id="ARBA00018193"/>
    </source>
</evidence>
<evidence type="ECO:0000256" key="16">
    <source>
        <dbReference type="ARBA" id="ARBA00048090"/>
    </source>
</evidence>
<dbReference type="UniPathway" id="UPA00115">
    <property type="reaction ID" value="UER00410"/>
</dbReference>
<dbReference type="InterPro" id="IPR006115">
    <property type="entry name" value="6PGDH_NADP-bd"/>
</dbReference>
<dbReference type="GO" id="GO:0005524">
    <property type="term" value="F:ATP binding"/>
    <property type="evidence" value="ECO:0007669"/>
    <property type="project" value="UniProtKB-KW"/>
</dbReference>